<evidence type="ECO:0000256" key="1">
    <source>
        <dbReference type="SAM" id="MobiDB-lite"/>
    </source>
</evidence>
<dbReference type="HOGENOM" id="CLU_2158304_0_0_1"/>
<feature type="region of interest" description="Disordered" evidence="1">
    <location>
        <begin position="92"/>
        <end position="111"/>
    </location>
</feature>
<reference evidence="2 3" key="2">
    <citation type="journal article" date="2012" name="PLoS Pathog.">
        <title>Diverse lifestyles and strategies of plant pathogenesis encoded in the genomes of eighteen Dothideomycetes fungi.</title>
        <authorList>
            <person name="Ohm R.A."/>
            <person name="Feau N."/>
            <person name="Henrissat B."/>
            <person name="Schoch C.L."/>
            <person name="Horwitz B.A."/>
            <person name="Barry K.W."/>
            <person name="Condon B.J."/>
            <person name="Copeland A.C."/>
            <person name="Dhillon B."/>
            <person name="Glaser F."/>
            <person name="Hesse C.N."/>
            <person name="Kosti I."/>
            <person name="LaButti K."/>
            <person name="Lindquist E.A."/>
            <person name="Lucas S."/>
            <person name="Salamov A.A."/>
            <person name="Bradshaw R.E."/>
            <person name="Ciuffetti L."/>
            <person name="Hamelin R.C."/>
            <person name="Kema G.H.J."/>
            <person name="Lawrence C."/>
            <person name="Scott J.A."/>
            <person name="Spatafora J.W."/>
            <person name="Turgeon B.G."/>
            <person name="de Wit P.J.G.M."/>
            <person name="Zhong S."/>
            <person name="Goodwin S.B."/>
            <person name="Grigoriev I.V."/>
        </authorList>
    </citation>
    <scope>NUCLEOTIDE SEQUENCE [LARGE SCALE GENOMIC DNA]</scope>
    <source>
        <strain evidence="3">NZE10 / CBS 128990</strain>
    </source>
</reference>
<evidence type="ECO:0000313" key="2">
    <source>
        <dbReference type="EMBL" id="EME43707.1"/>
    </source>
</evidence>
<keyword evidence="3" id="KW-1185">Reference proteome</keyword>
<dbReference type="Proteomes" id="UP000016933">
    <property type="component" value="Unassembled WGS sequence"/>
</dbReference>
<organism evidence="2 3">
    <name type="scientific">Dothistroma septosporum (strain NZE10 / CBS 128990)</name>
    <name type="common">Red band needle blight fungus</name>
    <name type="synonym">Mycosphaerella pini</name>
    <dbReference type="NCBI Taxonomy" id="675120"/>
    <lineage>
        <taxon>Eukaryota</taxon>
        <taxon>Fungi</taxon>
        <taxon>Dikarya</taxon>
        <taxon>Ascomycota</taxon>
        <taxon>Pezizomycotina</taxon>
        <taxon>Dothideomycetes</taxon>
        <taxon>Dothideomycetidae</taxon>
        <taxon>Mycosphaerellales</taxon>
        <taxon>Mycosphaerellaceae</taxon>
        <taxon>Dothistroma</taxon>
    </lineage>
</organism>
<gene>
    <name evidence="2" type="ORF">DOTSEDRAFT_72905</name>
</gene>
<evidence type="ECO:0000313" key="3">
    <source>
        <dbReference type="Proteomes" id="UP000016933"/>
    </source>
</evidence>
<reference evidence="3" key="1">
    <citation type="journal article" date="2012" name="PLoS Genet.">
        <title>The genomes of the fungal plant pathogens Cladosporium fulvum and Dothistroma septosporum reveal adaptation to different hosts and lifestyles but also signatures of common ancestry.</title>
        <authorList>
            <person name="de Wit P.J.G.M."/>
            <person name="van der Burgt A."/>
            <person name="Oekmen B."/>
            <person name="Stergiopoulos I."/>
            <person name="Abd-Elsalam K.A."/>
            <person name="Aerts A.L."/>
            <person name="Bahkali A.H."/>
            <person name="Beenen H.G."/>
            <person name="Chettri P."/>
            <person name="Cox M.P."/>
            <person name="Datema E."/>
            <person name="de Vries R.P."/>
            <person name="Dhillon B."/>
            <person name="Ganley A.R."/>
            <person name="Griffiths S.A."/>
            <person name="Guo Y."/>
            <person name="Hamelin R.C."/>
            <person name="Henrissat B."/>
            <person name="Kabir M.S."/>
            <person name="Jashni M.K."/>
            <person name="Kema G."/>
            <person name="Klaubauf S."/>
            <person name="Lapidus A."/>
            <person name="Levasseur A."/>
            <person name="Lindquist E."/>
            <person name="Mehrabi R."/>
            <person name="Ohm R.A."/>
            <person name="Owen T.J."/>
            <person name="Salamov A."/>
            <person name="Schwelm A."/>
            <person name="Schijlen E."/>
            <person name="Sun H."/>
            <person name="van den Burg H.A."/>
            <person name="van Ham R.C.H.J."/>
            <person name="Zhang S."/>
            <person name="Goodwin S.B."/>
            <person name="Grigoriev I.V."/>
            <person name="Collemare J."/>
            <person name="Bradshaw R.E."/>
        </authorList>
    </citation>
    <scope>NUCLEOTIDE SEQUENCE [LARGE SCALE GENOMIC DNA]</scope>
    <source>
        <strain evidence="3">NZE10 / CBS 128990</strain>
    </source>
</reference>
<dbReference type="EMBL" id="KB446540">
    <property type="protein sequence ID" value="EME43707.1"/>
    <property type="molecule type" value="Genomic_DNA"/>
</dbReference>
<feature type="region of interest" description="Disordered" evidence="1">
    <location>
        <begin position="41"/>
        <end position="63"/>
    </location>
</feature>
<name>M2XMN1_DOTSN</name>
<proteinExistence type="predicted"/>
<sequence length="111" mass="12116">MLLLSHEQQNTASSQPRTTDCACLAKLDHRFKMFAECRRSSSEHTQLRHRHAHATPRAPQTGARHDIGACAAALLPTTRCARQSLAYISEGTSGSRLMRSSLNESGASPKS</sequence>
<accession>M2XMN1</accession>
<dbReference type="AlphaFoldDB" id="M2XMN1"/>
<protein>
    <submittedName>
        <fullName evidence="2">Uncharacterized protein</fullName>
    </submittedName>
</protein>